<gene>
    <name evidence="1" type="ORF">CQR46_0080</name>
</gene>
<dbReference type="Proteomes" id="UP000233730">
    <property type="component" value="Unassembled WGS sequence"/>
</dbReference>
<evidence type="ECO:0000313" key="1">
    <source>
        <dbReference type="EMBL" id="PKU92504.1"/>
    </source>
</evidence>
<accession>A0A2N3QLJ8</accession>
<dbReference type="AlphaFoldDB" id="A0A2N3QLJ8"/>
<dbReference type="EMBL" id="PCGZ01000001">
    <property type="protein sequence ID" value="PKU92504.1"/>
    <property type="molecule type" value="Genomic_DNA"/>
</dbReference>
<comment type="caution">
    <text evidence="1">The sequence shown here is derived from an EMBL/GenBank/DDBJ whole genome shotgun (WGS) entry which is preliminary data.</text>
</comment>
<name>A0A2N3QLJ8_9BIFI</name>
<reference evidence="1 2" key="1">
    <citation type="submission" date="2017-10" db="EMBL/GenBank/DDBJ databases">
        <title>Bifidobacterium genomics.</title>
        <authorList>
            <person name="Lugli G.A."/>
            <person name="Milani C."/>
            <person name="Mancabelli L."/>
        </authorList>
    </citation>
    <scope>NUCLEOTIDE SEQUENCE [LARGE SCALE GENOMIC DNA]</scope>
    <source>
        <strain evidence="1 2">1524B</strain>
    </source>
</reference>
<evidence type="ECO:0000313" key="2">
    <source>
        <dbReference type="Proteomes" id="UP000233730"/>
    </source>
</evidence>
<protein>
    <submittedName>
        <fullName evidence="1">Uncharacterized protein</fullName>
    </submittedName>
</protein>
<proteinExistence type="predicted"/>
<sequence>MHRTPIPAIPNTPHSIRRLARRYAIADTSSSPEARV</sequence>
<organism evidence="1 2">
    <name type="scientific">Bifidobacterium pseudolongum subsp. globosum</name>
    <dbReference type="NCBI Taxonomy" id="1690"/>
    <lineage>
        <taxon>Bacteria</taxon>
        <taxon>Bacillati</taxon>
        <taxon>Actinomycetota</taxon>
        <taxon>Actinomycetes</taxon>
        <taxon>Bifidobacteriales</taxon>
        <taxon>Bifidobacteriaceae</taxon>
        <taxon>Bifidobacterium</taxon>
    </lineage>
</organism>